<dbReference type="AlphaFoldDB" id="A9WT14"/>
<keyword evidence="2" id="KW-1185">Reference proteome</keyword>
<gene>
    <name evidence="1" type="ordered locus">RSal33209_2221</name>
</gene>
<dbReference type="InterPro" id="IPR037079">
    <property type="entry name" value="AF2212/PG0164-like_sf"/>
</dbReference>
<dbReference type="InterPro" id="IPR015018">
    <property type="entry name" value="DUF1905"/>
</dbReference>
<evidence type="ECO:0008006" key="3">
    <source>
        <dbReference type="Google" id="ProtNLM"/>
    </source>
</evidence>
<dbReference type="SUPFAM" id="SSF141694">
    <property type="entry name" value="AF2212/PG0164-like"/>
    <property type="match status" value="1"/>
</dbReference>
<proteinExistence type="predicted"/>
<dbReference type="RefSeq" id="WP_012245618.1">
    <property type="nucleotide sequence ID" value="NC_010168.1"/>
</dbReference>
<dbReference type="STRING" id="288705.RSal33209_2221"/>
<accession>A9WT14</accession>
<evidence type="ECO:0000313" key="2">
    <source>
        <dbReference type="Proteomes" id="UP000002007"/>
    </source>
</evidence>
<reference evidence="2" key="1">
    <citation type="journal article" date="2008" name="J. Bacteriol.">
        <title>Genome sequence of the fish pathogen Renibacterium salmoninarum suggests reductive evolution away from an environmental Arthrobacter ancestor.</title>
        <authorList>
            <person name="Wiens G.D."/>
            <person name="Rockey D.D."/>
            <person name="Wu Z."/>
            <person name="Chang J."/>
            <person name="Levy R."/>
            <person name="Crane S."/>
            <person name="Chen D.S."/>
            <person name="Capri G.R."/>
            <person name="Burnett J.R."/>
            <person name="Sudheesh P.S."/>
            <person name="Schipma M.J."/>
            <person name="Burd H."/>
            <person name="Bhattacharyya A."/>
            <person name="Rhodes L.D."/>
            <person name="Kaul R."/>
            <person name="Strom M.S."/>
        </authorList>
    </citation>
    <scope>NUCLEOTIDE SEQUENCE [LARGE SCALE GENOMIC DNA]</scope>
    <source>
        <strain evidence="2">ATCC 33209 / DSM 20767 / JCM 11484 / NBRC 15589 / NCIMB 2235</strain>
    </source>
</reference>
<organism evidence="1 2">
    <name type="scientific">Renibacterium salmoninarum (strain ATCC 33209 / DSM 20767 / JCM 11484 / NBRC 15589 / NCIMB 2235)</name>
    <dbReference type="NCBI Taxonomy" id="288705"/>
    <lineage>
        <taxon>Bacteria</taxon>
        <taxon>Bacillati</taxon>
        <taxon>Actinomycetota</taxon>
        <taxon>Actinomycetes</taxon>
        <taxon>Micrococcales</taxon>
        <taxon>Micrococcaceae</taxon>
        <taxon>Renibacterium</taxon>
    </lineage>
</organism>
<protein>
    <recommendedName>
        <fullName evidence="3">DUF1905 domain-containing protein</fullName>
    </recommendedName>
</protein>
<dbReference type="Gene3D" id="2.40.30.100">
    <property type="entry name" value="AF2212/PG0164-like"/>
    <property type="match status" value="1"/>
</dbReference>
<dbReference type="Pfam" id="PF08922">
    <property type="entry name" value="DUF1905"/>
    <property type="match status" value="1"/>
</dbReference>
<dbReference type="KEGG" id="rsa:RSal33209_2221"/>
<name>A9WT14_RENSM</name>
<dbReference type="HOGENOM" id="CLU_2221035_0_0_11"/>
<sequence>MTDQTYPQQIDLKFSGPTFVDDTSGWTFITVPDSVSHFGTRKHVKIEGTVDGHPIAATLMPSGDGTHWLPLKAAVRKTLGIGRWRLGQGPFAEPPDLAAVCSAVGW</sequence>
<evidence type="ECO:0000313" key="1">
    <source>
        <dbReference type="EMBL" id="ABY23952.1"/>
    </source>
</evidence>
<dbReference type="EMBL" id="CP000910">
    <property type="protein sequence ID" value="ABY23952.1"/>
    <property type="molecule type" value="Genomic_DNA"/>
</dbReference>
<dbReference type="Proteomes" id="UP000002007">
    <property type="component" value="Chromosome"/>
</dbReference>
<dbReference type="eggNOG" id="ENOG5032BTM">
    <property type="taxonomic scope" value="Bacteria"/>
</dbReference>